<evidence type="ECO:0000256" key="1">
    <source>
        <dbReference type="PROSITE-ProRule" id="PRU00339"/>
    </source>
</evidence>
<dbReference type="EMBL" id="CP042997">
    <property type="protein sequence ID" value="QEH33575.1"/>
    <property type="molecule type" value="Genomic_DNA"/>
</dbReference>
<feature type="repeat" description="TPR" evidence="1">
    <location>
        <begin position="529"/>
        <end position="562"/>
    </location>
</feature>
<dbReference type="Gene3D" id="1.25.40.10">
    <property type="entry name" value="Tetratricopeptide repeat domain"/>
    <property type="match status" value="4"/>
</dbReference>
<name>A0A5B9W0U0_9BACT</name>
<dbReference type="InterPro" id="IPR011990">
    <property type="entry name" value="TPR-like_helical_dom_sf"/>
</dbReference>
<keyword evidence="1" id="KW-0802">TPR repeat</keyword>
<gene>
    <name evidence="2" type="ORF">OJF2_20770</name>
</gene>
<dbReference type="AlphaFoldDB" id="A0A5B9W0U0"/>
<dbReference type="Pfam" id="PF13432">
    <property type="entry name" value="TPR_16"/>
    <property type="match status" value="1"/>
</dbReference>
<dbReference type="RefSeq" id="WP_148593547.1">
    <property type="nucleotide sequence ID" value="NZ_CP042997.1"/>
</dbReference>
<dbReference type="KEGG" id="agv:OJF2_20770"/>
<keyword evidence="3" id="KW-1185">Reference proteome</keyword>
<dbReference type="InterPro" id="IPR019734">
    <property type="entry name" value="TPR_rpt"/>
</dbReference>
<dbReference type="Pfam" id="PF13174">
    <property type="entry name" value="TPR_6"/>
    <property type="match status" value="1"/>
</dbReference>
<dbReference type="OrthoDB" id="224351at2"/>
<dbReference type="SMART" id="SM00028">
    <property type="entry name" value="TPR"/>
    <property type="match status" value="3"/>
</dbReference>
<evidence type="ECO:0000313" key="3">
    <source>
        <dbReference type="Proteomes" id="UP000324233"/>
    </source>
</evidence>
<dbReference type="SUPFAM" id="SSF48452">
    <property type="entry name" value="TPR-like"/>
    <property type="match status" value="2"/>
</dbReference>
<dbReference type="PROSITE" id="PS50005">
    <property type="entry name" value="TPR"/>
    <property type="match status" value="1"/>
</dbReference>
<sequence length="926" mass="102301">MSDRGGFRVVVAAISLVSILAGPGTPLARGGEDPRTATAFLQALRDRGLADLAIDYIDILRHDPACPPDLRASLDYVEGSTLIDEATRINDATRQQELLEQARARLEGFLKAQPGHALSRQARVQLARLLFERGRSTMLIAEEIQVPSQKAAKVDEARALYAKARDAYGEAVTVFGNALKAYPVSLPANDPRVAERNSLENDHLFATLKKGIAQYELAGTYPAGSAERASGLEAAMKDFHSLWEGHRSQLAGLAARMWEAKCFEEQGRIGEAVGIYKELLSHTDPQLRDLQSNISYFHIVALGKRKEYALAADEAVRWLEKYNRREETRSATRLGVLLELAKDLDAQLGANEDKAEKQAAAKRIVEAVSQVVRFATPYKNEALALLRKYKPSSAVKPEDLARISVDDAIAQAEEAMAARDWERAIAFYRAAIRKADARRDLDRINQARYNLSFCYYMNKQFYESDVLAEHLARRYPRNPLGPQAAELAMQDLVEAYNVHREIDRGSDLARLVGVARYAAETFSDREQGDDARLNLGQIELGQGKFDEAIADFSAVRERSPKKLEARTRLGGALWAKSRALDRAGEAKKAAAEATAAIDILAKTLQARQESQAPASDPGTLNNAADLAVALTETGKVKEALAMLAPIVKAQATRSGPAFSRLMEANLLAQIADNQVEPAIQSMKAIEQAGNSAGLTQLYLKLGMLFEKTMDQLRARQDRAGLERMQRAYRALLGTLAESRSGQSYQSLDWAGRGLLSLNAGEEAEKVYRRILSESVANPDFLSQAGSSDRLMLARVKLAAALRLQGTKEPKKLDEAASLVEEILSKNTKYLEPLVEKGNLLEAQAAAGQSDWNQAFRHWQDLAQKLGRSRPRPTSYFEAWYHAADCLRNQKDYTKARQTLNGVMRLNPGVGGPEMKKKYEDLLARLK</sequence>
<reference evidence="2 3" key="1">
    <citation type="submission" date="2019-08" db="EMBL/GenBank/DDBJ databases">
        <title>Deep-cultivation of Planctomycetes and their phenomic and genomic characterization uncovers novel biology.</title>
        <authorList>
            <person name="Wiegand S."/>
            <person name="Jogler M."/>
            <person name="Boedeker C."/>
            <person name="Pinto D."/>
            <person name="Vollmers J."/>
            <person name="Rivas-Marin E."/>
            <person name="Kohn T."/>
            <person name="Peeters S.H."/>
            <person name="Heuer A."/>
            <person name="Rast P."/>
            <person name="Oberbeckmann S."/>
            <person name="Bunk B."/>
            <person name="Jeske O."/>
            <person name="Meyerdierks A."/>
            <person name="Storesund J.E."/>
            <person name="Kallscheuer N."/>
            <person name="Luecker S."/>
            <person name="Lage O.M."/>
            <person name="Pohl T."/>
            <person name="Merkel B.J."/>
            <person name="Hornburger P."/>
            <person name="Mueller R.-W."/>
            <person name="Bruemmer F."/>
            <person name="Labrenz M."/>
            <person name="Spormann A.M."/>
            <person name="Op den Camp H."/>
            <person name="Overmann J."/>
            <person name="Amann R."/>
            <person name="Jetten M.S.M."/>
            <person name="Mascher T."/>
            <person name="Medema M.H."/>
            <person name="Devos D.P."/>
            <person name="Kaster A.-K."/>
            <person name="Ovreas L."/>
            <person name="Rohde M."/>
            <person name="Galperin M.Y."/>
            <person name="Jogler C."/>
        </authorList>
    </citation>
    <scope>NUCLEOTIDE SEQUENCE [LARGE SCALE GENOMIC DNA]</scope>
    <source>
        <strain evidence="2 3">OJF2</strain>
    </source>
</reference>
<protein>
    <submittedName>
        <fullName evidence="2">Tetratricopeptide repeat protein</fullName>
    </submittedName>
</protein>
<evidence type="ECO:0000313" key="2">
    <source>
        <dbReference type="EMBL" id="QEH33575.1"/>
    </source>
</evidence>
<accession>A0A5B9W0U0</accession>
<organism evidence="2 3">
    <name type="scientific">Aquisphaera giovannonii</name>
    <dbReference type="NCBI Taxonomy" id="406548"/>
    <lineage>
        <taxon>Bacteria</taxon>
        <taxon>Pseudomonadati</taxon>
        <taxon>Planctomycetota</taxon>
        <taxon>Planctomycetia</taxon>
        <taxon>Isosphaerales</taxon>
        <taxon>Isosphaeraceae</taxon>
        <taxon>Aquisphaera</taxon>
    </lineage>
</organism>
<proteinExistence type="predicted"/>
<dbReference type="Proteomes" id="UP000324233">
    <property type="component" value="Chromosome"/>
</dbReference>